<keyword evidence="8 9" id="KW-0012">Acyltransferase</keyword>
<comment type="catalytic activity">
    <reaction evidence="9">
        <text>a cytidine in 18S rRNA + acetyl-CoA + ATP + H2O = an N(4)-acetylcytidine in 18S rRNA + ADP + phosphate + CoA + H(+)</text>
        <dbReference type="Rhea" id="RHEA:51424"/>
        <dbReference type="Rhea" id="RHEA-COMP:13575"/>
        <dbReference type="Rhea" id="RHEA-COMP:13576"/>
        <dbReference type="ChEBI" id="CHEBI:15377"/>
        <dbReference type="ChEBI" id="CHEBI:15378"/>
        <dbReference type="ChEBI" id="CHEBI:30616"/>
        <dbReference type="ChEBI" id="CHEBI:43474"/>
        <dbReference type="ChEBI" id="CHEBI:57287"/>
        <dbReference type="ChEBI" id="CHEBI:57288"/>
        <dbReference type="ChEBI" id="CHEBI:74900"/>
        <dbReference type="ChEBI" id="CHEBI:82748"/>
        <dbReference type="ChEBI" id="CHEBI:456216"/>
    </reaction>
</comment>
<dbReference type="InterPro" id="IPR007807">
    <property type="entry name" value="TcmA/NAT10_helicase"/>
</dbReference>
<feature type="binding site" evidence="9">
    <location>
        <position position="479"/>
    </location>
    <ligand>
        <name>ATP</name>
        <dbReference type="ChEBI" id="CHEBI:30616"/>
    </ligand>
</feature>
<dbReference type="FunFam" id="3.40.50.11040:FF:000002">
    <property type="entry name" value="RNA cytidine acetyltransferase"/>
    <property type="match status" value="1"/>
</dbReference>
<evidence type="ECO:0000256" key="5">
    <source>
        <dbReference type="ARBA" id="ARBA00022741"/>
    </source>
</evidence>
<feature type="domain" description="Possible tRNA binding" evidence="14">
    <location>
        <begin position="775"/>
        <end position="1010"/>
    </location>
</feature>
<proteinExistence type="inferred from homology"/>
<evidence type="ECO:0000256" key="4">
    <source>
        <dbReference type="ARBA" id="ARBA00022694"/>
    </source>
</evidence>
<dbReference type="InterPro" id="IPR027417">
    <property type="entry name" value="P-loop_NTPase"/>
</dbReference>
<dbReference type="InterPro" id="IPR013562">
    <property type="entry name" value="TmcA/NAT10_N"/>
</dbReference>
<dbReference type="PANTHER" id="PTHR10925:SF5">
    <property type="entry name" value="RNA CYTIDINE ACETYLTRANSFERASE"/>
    <property type="match status" value="1"/>
</dbReference>
<dbReference type="GO" id="GO:0005730">
    <property type="term" value="C:nucleolus"/>
    <property type="evidence" value="ECO:0007669"/>
    <property type="project" value="UniProtKB-SubCell"/>
</dbReference>
<dbReference type="GO" id="GO:0030686">
    <property type="term" value="C:90S preribosome"/>
    <property type="evidence" value="ECO:0007669"/>
    <property type="project" value="TreeGrafter"/>
</dbReference>
<feature type="binding site" evidence="9">
    <location>
        <begin position="638"/>
        <end position="640"/>
    </location>
    <ligand>
        <name>acetyl-CoA</name>
        <dbReference type="ChEBI" id="CHEBI:57288"/>
    </ligand>
</feature>
<dbReference type="InterPro" id="IPR027992">
    <property type="entry name" value="tRNA_bind_dom"/>
</dbReference>
<dbReference type="AlphaFoldDB" id="A0A9P4G6J6"/>
<name>A0A9P4G6J6_9PLEO</name>
<evidence type="ECO:0000259" key="11">
    <source>
        <dbReference type="Pfam" id="PF05127"/>
    </source>
</evidence>
<dbReference type="PANTHER" id="PTHR10925">
    <property type="entry name" value="N-ACETYLTRANSFERASE 10"/>
    <property type="match status" value="1"/>
</dbReference>
<evidence type="ECO:0000313" key="16">
    <source>
        <dbReference type="Proteomes" id="UP000800039"/>
    </source>
</evidence>
<feature type="domain" description="TcmA/NAT10 helicase" evidence="11">
    <location>
        <begin position="283"/>
        <end position="497"/>
    </location>
</feature>
<sequence>MPKKAIDSRIPALIRNGAQEKKRSFFVVVGDRQKDVIVNLYHILLNVDVKLNKSVLWAYKNKLLGFSSHRKKREKKIKNEIKRGIRDVDTEDPFELFVSTQNIRYVYYKETDKILGNTYGMCILQDFEALTPNLLARTIETVEGGGLVILLLKGMSSLKQLYTLSMDIHSRYRTEAHSDVVARFNERFILSLGKCDSCLVVDDELNVLPISGGKHVKQLPPPDPEMEGKTPKGKELAEIKDSLADSPPVGDLIKLAKTVDQAKALLTFVDAIVEKTLQSTVTLTAARGRGKSAALGVAVAAAVAHGYSNIYITSPSPENLKTLFEFILKGFDALGYVDHQDYSIMQSTQPDLNKAIVRINLHRQHRQVIQYIKPEDSHQLGQAELLVIDEAAAIPLPLVRKLMGPYLVFMASTINGYEGTGRSLSLKLIQQLREQSRGRGTNGSTHVVDRSTGKETRDGTETTMAGRSLREITLSEPIRYAQGDSVERWLNDVLCLDATLPRSKMNTQGCPHPSECQLLHVNRDTLFSYNPAAEKFLQKMMALYVASHYKNTPNDLQLMSDAPAHQLFVLTAPAEENKLPEPLCVIQVALEGQISRESVLNSLSRGQRAGGDLIPWIVSQQFQDENFASLSGARVVRIATNPDYVKMGYGSRALELLVEFYNGKLASLSESEPQEVEEMRRVTEADLENSSLLQDNVRVREANEMPPLFARLPELKAPQLDYVGVSYGLTSQLHKFWKRASFIPVYLRQTPNDLTGEHTCIMLRSLETTSSDGSWVAAFAKDFQKRFLSLLSYQFRSFPSVTSLSIEESASAGSKLDADLAPSRISKEELDALFTPFDLKRLDSYANNMLDYHVILDMLPPIAQLYFTGRLKGQVKLSGVQTALLLAIGLQRKEFSDVEKELGLNSSQLMAMFVKIVRKAATAFRSIVEGAVEETMPEAIQVEENGDAGDAEEDIQQRFKPLEKNLEEELKEGGDEVLAEERERARSLIDALPLHRYEIGAGAADWEDAERAINKASTKGGLSSMTVAVKTGEKKRKVGEAVEEAYKEAEKFKEGSKKKKHKSSKRG</sequence>
<evidence type="ECO:0000259" key="13">
    <source>
        <dbReference type="Pfam" id="PF13718"/>
    </source>
</evidence>
<feature type="compositionally biased region" description="Basic and acidic residues" evidence="10">
    <location>
        <begin position="447"/>
        <end position="460"/>
    </location>
</feature>
<evidence type="ECO:0000256" key="6">
    <source>
        <dbReference type="ARBA" id="ARBA00022840"/>
    </source>
</evidence>
<dbReference type="GO" id="GO:0051391">
    <property type="term" value="P:tRNA acetylation"/>
    <property type="evidence" value="ECO:0007669"/>
    <property type="project" value="UniProtKB-UniRule"/>
</dbReference>
<keyword evidence="7 9" id="KW-0539">Nucleus</keyword>
<dbReference type="GO" id="GO:0005524">
    <property type="term" value="F:ATP binding"/>
    <property type="evidence" value="ECO:0007669"/>
    <property type="project" value="UniProtKB-UniRule"/>
</dbReference>
<accession>A0A9P4G6J6</accession>
<feature type="binding site" evidence="9">
    <location>
        <position position="739"/>
    </location>
    <ligand>
        <name>acetyl-CoA</name>
        <dbReference type="ChEBI" id="CHEBI:57288"/>
    </ligand>
</feature>
<dbReference type="Gene3D" id="3.40.630.30">
    <property type="match status" value="1"/>
</dbReference>
<comment type="catalytic activity">
    <reaction evidence="9">
        <text>a cytidine in tRNA + acetyl-CoA + ATP + H2O = an N(4)-acetylcytidine in tRNA + ADP + phosphate + CoA + H(+)</text>
        <dbReference type="Rhea" id="RHEA:53876"/>
        <dbReference type="Rhea" id="RHEA-COMP:13670"/>
        <dbReference type="Rhea" id="RHEA-COMP:13671"/>
        <dbReference type="ChEBI" id="CHEBI:15377"/>
        <dbReference type="ChEBI" id="CHEBI:15378"/>
        <dbReference type="ChEBI" id="CHEBI:30616"/>
        <dbReference type="ChEBI" id="CHEBI:43474"/>
        <dbReference type="ChEBI" id="CHEBI:57287"/>
        <dbReference type="ChEBI" id="CHEBI:57288"/>
        <dbReference type="ChEBI" id="CHEBI:74900"/>
        <dbReference type="ChEBI" id="CHEBI:82748"/>
        <dbReference type="ChEBI" id="CHEBI:456216"/>
    </reaction>
</comment>
<keyword evidence="5 9" id="KW-0547">Nucleotide-binding</keyword>
<dbReference type="GO" id="GO:1990883">
    <property type="term" value="F:18S rRNA cytidine N-acetyltransferase activity"/>
    <property type="evidence" value="ECO:0007669"/>
    <property type="project" value="TreeGrafter"/>
</dbReference>
<organism evidence="15 16">
    <name type="scientific">Cucurbitaria berberidis CBS 394.84</name>
    <dbReference type="NCBI Taxonomy" id="1168544"/>
    <lineage>
        <taxon>Eukaryota</taxon>
        <taxon>Fungi</taxon>
        <taxon>Dikarya</taxon>
        <taxon>Ascomycota</taxon>
        <taxon>Pezizomycotina</taxon>
        <taxon>Dothideomycetes</taxon>
        <taxon>Pleosporomycetidae</taxon>
        <taxon>Pleosporales</taxon>
        <taxon>Pleosporineae</taxon>
        <taxon>Cucurbitariaceae</taxon>
        <taxon>Cucurbitaria</taxon>
    </lineage>
</organism>
<feature type="domain" description="TmcA/NAT10 N-terminal" evidence="12">
    <location>
        <begin position="9"/>
        <end position="202"/>
    </location>
</feature>
<comment type="subunit">
    <text evidence="9">Interacts with TAN1.</text>
</comment>
<evidence type="ECO:0000256" key="9">
    <source>
        <dbReference type="HAMAP-Rule" id="MF_03211"/>
    </source>
</evidence>
<feature type="region of interest" description="Disordered" evidence="10">
    <location>
        <begin position="435"/>
        <end position="464"/>
    </location>
</feature>
<dbReference type="EMBL" id="ML976621">
    <property type="protein sequence ID" value="KAF1839940.1"/>
    <property type="molecule type" value="Genomic_DNA"/>
</dbReference>
<feature type="binding site" evidence="9">
    <location>
        <begin position="288"/>
        <end position="297"/>
    </location>
    <ligand>
        <name>ATP</name>
        <dbReference type="ChEBI" id="CHEBI:30616"/>
    </ligand>
</feature>
<evidence type="ECO:0000256" key="8">
    <source>
        <dbReference type="ARBA" id="ARBA00023315"/>
    </source>
</evidence>
<comment type="subcellular location">
    <subcellularLocation>
        <location evidence="1 9">Nucleus</location>
        <location evidence="1 9">Nucleolus</location>
    </subcellularLocation>
</comment>
<evidence type="ECO:0000313" key="15">
    <source>
        <dbReference type="EMBL" id="KAF1839940.1"/>
    </source>
</evidence>
<dbReference type="Gene3D" id="3.40.50.11040">
    <property type="match status" value="1"/>
</dbReference>
<keyword evidence="16" id="KW-1185">Reference proteome</keyword>
<dbReference type="HAMAP" id="MF_03211">
    <property type="entry name" value="RNA_acetyltr_Nat10"/>
    <property type="match status" value="1"/>
</dbReference>
<dbReference type="Pfam" id="PF08351">
    <property type="entry name" value="TmcA_N"/>
    <property type="match status" value="1"/>
</dbReference>
<dbReference type="Proteomes" id="UP000800039">
    <property type="component" value="Unassembled WGS sequence"/>
</dbReference>
<keyword evidence="4 9" id="KW-0819">tRNA processing</keyword>
<feature type="domain" description="N-acetyltransferase" evidence="13">
    <location>
        <begin position="539"/>
        <end position="767"/>
    </location>
</feature>
<dbReference type="GO" id="GO:0000049">
    <property type="term" value="F:tRNA binding"/>
    <property type="evidence" value="ECO:0007669"/>
    <property type="project" value="TreeGrafter"/>
</dbReference>
<gene>
    <name evidence="9" type="primary">NAT10</name>
    <name evidence="15" type="ORF">K460DRAFT_323662</name>
</gene>
<keyword evidence="3 9" id="KW-0808">Transferase</keyword>
<dbReference type="InterPro" id="IPR033688">
    <property type="entry name" value="NAT10"/>
</dbReference>
<comment type="similarity">
    <text evidence="9">Belongs to the RNA cytidine acetyltransferase family. NAT10 subfamily.</text>
</comment>
<dbReference type="GO" id="GO:1904812">
    <property type="term" value="P:rRNA acetylation involved in maturation of SSU-rRNA"/>
    <property type="evidence" value="ECO:0007669"/>
    <property type="project" value="InterPro"/>
</dbReference>
<dbReference type="OrthoDB" id="10067491at2759"/>
<dbReference type="InterPro" id="IPR000182">
    <property type="entry name" value="GNAT_dom"/>
</dbReference>
<protein>
    <recommendedName>
        <fullName evidence="9">RNA cytidine acetyltransferase</fullName>
        <ecNumber evidence="9">2.3.1.-</ecNumber>
    </recommendedName>
    <alternativeName>
        <fullName evidence="9">18S rRNA cytosine acetyltransferase</fullName>
    </alternativeName>
</protein>
<reference evidence="15" key="1">
    <citation type="submission" date="2020-01" db="EMBL/GenBank/DDBJ databases">
        <authorList>
            <consortium name="DOE Joint Genome Institute"/>
            <person name="Haridas S."/>
            <person name="Albert R."/>
            <person name="Binder M."/>
            <person name="Bloem J."/>
            <person name="Labutti K."/>
            <person name="Salamov A."/>
            <person name="Andreopoulos B."/>
            <person name="Baker S.E."/>
            <person name="Barry K."/>
            <person name="Bills G."/>
            <person name="Bluhm B.H."/>
            <person name="Cannon C."/>
            <person name="Castanera R."/>
            <person name="Culley D.E."/>
            <person name="Daum C."/>
            <person name="Ezra D."/>
            <person name="Gonzalez J.B."/>
            <person name="Henrissat B."/>
            <person name="Kuo A."/>
            <person name="Liang C."/>
            <person name="Lipzen A."/>
            <person name="Lutzoni F."/>
            <person name="Magnuson J."/>
            <person name="Mondo S."/>
            <person name="Nolan M."/>
            <person name="Ohm R."/>
            <person name="Pangilinan J."/>
            <person name="Park H.-J."/>
            <person name="Ramirez L."/>
            <person name="Alfaro M."/>
            <person name="Sun H."/>
            <person name="Tritt A."/>
            <person name="Yoshinaga Y."/>
            <person name="Zwiers L.-H."/>
            <person name="Turgeon B.G."/>
            <person name="Goodwin S.B."/>
            <person name="Spatafora J.W."/>
            <person name="Crous P.W."/>
            <person name="Grigoriev I.V."/>
        </authorList>
    </citation>
    <scope>NUCLEOTIDE SEQUENCE</scope>
    <source>
        <strain evidence="15">CBS 394.84</strain>
    </source>
</reference>
<keyword evidence="6 9" id="KW-0067">ATP-binding</keyword>
<dbReference type="Pfam" id="PF05127">
    <property type="entry name" value="NAT10_TcmA_helicase"/>
    <property type="match status" value="1"/>
</dbReference>
<comment type="caution">
    <text evidence="15">The sequence shown here is derived from an EMBL/GenBank/DDBJ whole genome shotgun (WGS) entry which is preliminary data.</text>
</comment>
<evidence type="ECO:0000256" key="10">
    <source>
        <dbReference type="SAM" id="MobiDB-lite"/>
    </source>
</evidence>
<evidence type="ECO:0000256" key="7">
    <source>
        <dbReference type="ARBA" id="ARBA00023242"/>
    </source>
</evidence>
<evidence type="ECO:0000256" key="3">
    <source>
        <dbReference type="ARBA" id="ARBA00022679"/>
    </source>
</evidence>
<comment type="function">
    <text evidence="9">RNA cytidine acetyltransferase with specificity toward both 18S rRNA and tRNAs. Catalyzes the formation of N(4)-acetylcytidine (ac4C) in 18S rRNA. Required for early nucleolar cleavages of precursor rRNA at sites A0, A1 and A2 during 18S rRNA synthesis. Catalyzes the formation of ac4C in serine and leucine tRNAs. Requires the tRNA-binding adapter protein TAN1 for full tRNA acetyltransferase activity but not for 18S rRNA acetylation.</text>
</comment>
<keyword evidence="2 9" id="KW-0698">rRNA processing</keyword>
<dbReference type="Pfam" id="PF13718">
    <property type="entry name" value="GNAT_acetyltr_2"/>
    <property type="match status" value="1"/>
</dbReference>
<evidence type="ECO:0000259" key="12">
    <source>
        <dbReference type="Pfam" id="PF08351"/>
    </source>
</evidence>
<feature type="binding site" evidence="9">
    <location>
        <begin position="645"/>
        <end position="651"/>
    </location>
    <ligand>
        <name>acetyl-CoA</name>
        <dbReference type="ChEBI" id="CHEBI:57288"/>
    </ligand>
</feature>
<evidence type="ECO:0000259" key="14">
    <source>
        <dbReference type="Pfam" id="PF13725"/>
    </source>
</evidence>
<dbReference type="Pfam" id="PF13725">
    <property type="entry name" value="tRNA_bind_2"/>
    <property type="match status" value="1"/>
</dbReference>
<dbReference type="InterPro" id="IPR032672">
    <property type="entry name" value="TmcA/NAT10/Kre33"/>
</dbReference>
<dbReference type="EC" id="2.3.1.-" evidence="9"/>
<evidence type="ECO:0000256" key="2">
    <source>
        <dbReference type="ARBA" id="ARBA00022552"/>
    </source>
</evidence>
<dbReference type="Gene3D" id="3.40.50.300">
    <property type="entry name" value="P-loop containing nucleotide triphosphate hydrolases"/>
    <property type="match status" value="1"/>
</dbReference>
<evidence type="ECO:0000256" key="1">
    <source>
        <dbReference type="ARBA" id="ARBA00004604"/>
    </source>
</evidence>